<evidence type="ECO:0000313" key="3">
    <source>
        <dbReference type="Proteomes" id="UP000478052"/>
    </source>
</evidence>
<keyword evidence="3" id="KW-1185">Reference proteome</keyword>
<keyword evidence="2" id="KW-0808">Transferase</keyword>
<dbReference type="AlphaFoldDB" id="A0A6G0Y214"/>
<dbReference type="InterPro" id="IPR043502">
    <property type="entry name" value="DNA/RNA_pol_sf"/>
</dbReference>
<dbReference type="PANTHER" id="PTHR47027:SF29">
    <property type="entry name" value="C2H2-TYPE DOMAIN-CONTAINING PROTEIN"/>
    <property type="match status" value="1"/>
</dbReference>
<keyword evidence="2" id="KW-0695">RNA-directed DNA polymerase</keyword>
<dbReference type="Proteomes" id="UP000478052">
    <property type="component" value="Unassembled WGS sequence"/>
</dbReference>
<sequence>MAKCDIMNKRKVPILNFILRQIEQIDEKWKILKDTVTESVVQTKQRKKIKPWFNELCRKGVQDRKDARMKAIQTPTPNNIRYYEIKRKEDIPIPNTQFVEDEEGEIITSSEKTAEKYKDRTGIPGDDKINAELWKTGGSELKIQILKLIQQIWKEERILEGWNESFMPYIQKMRSEENYRSYSRIKLKNVSAHTFKIENGLRQEDAVSPVLFNLALEIYADDIVIIGQTQEEVKRSMIEMMKAEESIGLRIYTEKTKYMTMTRKLGTLKDITIGNSQIEQIRAFKYLGVTLDKQNNMHGEINIRLAAANRCYFALANLFRSKLIYKNKQKNNYILAM</sequence>
<dbReference type="Pfam" id="PF00078">
    <property type="entry name" value="RVT_1"/>
    <property type="match status" value="1"/>
</dbReference>
<dbReference type="OrthoDB" id="6627741at2759"/>
<dbReference type="InterPro" id="IPR000477">
    <property type="entry name" value="RT_dom"/>
</dbReference>
<reference evidence="2 3" key="1">
    <citation type="submission" date="2019-08" db="EMBL/GenBank/DDBJ databases">
        <title>Whole genome of Aphis craccivora.</title>
        <authorList>
            <person name="Voronova N.V."/>
            <person name="Shulinski R.S."/>
            <person name="Bandarenka Y.V."/>
            <person name="Zhorov D.G."/>
            <person name="Warner D."/>
        </authorList>
    </citation>
    <scope>NUCLEOTIDE SEQUENCE [LARGE SCALE GENOMIC DNA]</scope>
    <source>
        <strain evidence="2">180601</strain>
        <tissue evidence="2">Whole Body</tissue>
    </source>
</reference>
<organism evidence="2 3">
    <name type="scientific">Aphis craccivora</name>
    <name type="common">Cowpea aphid</name>
    <dbReference type="NCBI Taxonomy" id="307492"/>
    <lineage>
        <taxon>Eukaryota</taxon>
        <taxon>Metazoa</taxon>
        <taxon>Ecdysozoa</taxon>
        <taxon>Arthropoda</taxon>
        <taxon>Hexapoda</taxon>
        <taxon>Insecta</taxon>
        <taxon>Pterygota</taxon>
        <taxon>Neoptera</taxon>
        <taxon>Paraneoptera</taxon>
        <taxon>Hemiptera</taxon>
        <taxon>Sternorrhyncha</taxon>
        <taxon>Aphidomorpha</taxon>
        <taxon>Aphidoidea</taxon>
        <taxon>Aphididae</taxon>
        <taxon>Aphidini</taxon>
        <taxon>Aphis</taxon>
        <taxon>Aphis</taxon>
    </lineage>
</organism>
<accession>A0A6G0Y214</accession>
<proteinExistence type="predicted"/>
<evidence type="ECO:0000313" key="2">
    <source>
        <dbReference type="EMBL" id="KAF0747879.1"/>
    </source>
</evidence>
<name>A0A6G0Y214_APHCR</name>
<dbReference type="EMBL" id="VUJU01006681">
    <property type="protein sequence ID" value="KAF0747879.1"/>
    <property type="molecule type" value="Genomic_DNA"/>
</dbReference>
<feature type="domain" description="Reverse transcriptase" evidence="1">
    <location>
        <begin position="194"/>
        <end position="291"/>
    </location>
</feature>
<gene>
    <name evidence="2" type="ORF">FWK35_00025173</name>
</gene>
<protein>
    <submittedName>
        <fullName evidence="2">Reverse transcriptase domain-containing protein</fullName>
    </submittedName>
</protein>
<comment type="caution">
    <text evidence="2">The sequence shown here is derived from an EMBL/GenBank/DDBJ whole genome shotgun (WGS) entry which is preliminary data.</text>
</comment>
<keyword evidence="2" id="KW-0548">Nucleotidyltransferase</keyword>
<dbReference type="GO" id="GO:0003964">
    <property type="term" value="F:RNA-directed DNA polymerase activity"/>
    <property type="evidence" value="ECO:0007669"/>
    <property type="project" value="UniProtKB-KW"/>
</dbReference>
<evidence type="ECO:0000259" key="1">
    <source>
        <dbReference type="Pfam" id="PF00078"/>
    </source>
</evidence>
<dbReference type="PANTHER" id="PTHR47027">
    <property type="entry name" value="REVERSE TRANSCRIPTASE DOMAIN-CONTAINING PROTEIN"/>
    <property type="match status" value="1"/>
</dbReference>
<dbReference type="SUPFAM" id="SSF56672">
    <property type="entry name" value="DNA/RNA polymerases"/>
    <property type="match status" value="1"/>
</dbReference>